<dbReference type="KEGG" id="tpx:Turpa_3745"/>
<sequence length="61" mass="6914">MYTQDIECSECHEKVGINVARIVEDDSFDNGMETCRYLCPVCAIQAKNRLMQVQLMAARAT</sequence>
<dbReference type="HOGENOM" id="CLU_2921457_0_0_12"/>
<evidence type="ECO:0000313" key="2">
    <source>
        <dbReference type="Proteomes" id="UP000006048"/>
    </source>
</evidence>
<proteinExistence type="predicted"/>
<dbReference type="Proteomes" id="UP000006048">
    <property type="component" value="Chromosome"/>
</dbReference>
<protein>
    <submittedName>
        <fullName evidence="1">Uncharacterized protein</fullName>
    </submittedName>
</protein>
<keyword evidence="2" id="KW-1185">Reference proteome</keyword>
<name>I4BAS2_TURPD</name>
<organism evidence="1 2">
    <name type="scientific">Turneriella parva (strain ATCC BAA-1111 / DSM 21527 / NCTC 11395 / H)</name>
    <name type="common">Leptospira parva</name>
    <dbReference type="NCBI Taxonomy" id="869212"/>
    <lineage>
        <taxon>Bacteria</taxon>
        <taxon>Pseudomonadati</taxon>
        <taxon>Spirochaetota</taxon>
        <taxon>Spirochaetia</taxon>
        <taxon>Leptospirales</taxon>
        <taxon>Leptospiraceae</taxon>
        <taxon>Turneriella</taxon>
    </lineage>
</organism>
<accession>I4BAS2</accession>
<reference evidence="1 2" key="1">
    <citation type="submission" date="2012-06" db="EMBL/GenBank/DDBJ databases">
        <title>The complete chromosome of genome of Turneriella parva DSM 21527.</title>
        <authorList>
            <consortium name="US DOE Joint Genome Institute (JGI-PGF)"/>
            <person name="Lucas S."/>
            <person name="Han J."/>
            <person name="Lapidus A."/>
            <person name="Bruce D."/>
            <person name="Goodwin L."/>
            <person name="Pitluck S."/>
            <person name="Peters L."/>
            <person name="Kyrpides N."/>
            <person name="Mavromatis K."/>
            <person name="Ivanova N."/>
            <person name="Mikhailova N."/>
            <person name="Chertkov O."/>
            <person name="Detter J.C."/>
            <person name="Tapia R."/>
            <person name="Han C."/>
            <person name="Land M."/>
            <person name="Hauser L."/>
            <person name="Markowitz V."/>
            <person name="Cheng J.-F."/>
            <person name="Hugenholtz P."/>
            <person name="Woyke T."/>
            <person name="Wu D."/>
            <person name="Gronow S."/>
            <person name="Wellnitz S."/>
            <person name="Brambilla E."/>
            <person name="Klenk H.-P."/>
            <person name="Eisen J.A."/>
        </authorList>
    </citation>
    <scope>NUCLEOTIDE SEQUENCE [LARGE SCALE GENOMIC DNA]</scope>
    <source>
        <strain evidence="2">ATCC BAA-1111 / DSM 21527 / NCTC 11395 / H</strain>
    </source>
</reference>
<dbReference type="STRING" id="869212.Turpa_3745"/>
<gene>
    <name evidence="1" type="ordered locus">Turpa_3745</name>
</gene>
<dbReference type="EMBL" id="CP002959">
    <property type="protein sequence ID" value="AFM14379.1"/>
    <property type="molecule type" value="Genomic_DNA"/>
</dbReference>
<dbReference type="RefSeq" id="WP_014804856.1">
    <property type="nucleotide sequence ID" value="NC_018020.1"/>
</dbReference>
<evidence type="ECO:0000313" key="1">
    <source>
        <dbReference type="EMBL" id="AFM14379.1"/>
    </source>
</evidence>
<dbReference type="AlphaFoldDB" id="I4BAS2"/>